<name>A0A8S0WER2_9FIRM</name>
<evidence type="ECO:0000313" key="4">
    <source>
        <dbReference type="Proteomes" id="UP001071230"/>
    </source>
</evidence>
<feature type="compositionally biased region" description="Acidic residues" evidence="1">
    <location>
        <begin position="1"/>
        <end position="91"/>
    </location>
</feature>
<protein>
    <submittedName>
        <fullName evidence="2">Uncharacterized protein</fullName>
    </submittedName>
</protein>
<proteinExistence type="predicted"/>
<dbReference type="KEGG" id="aacx:DEACI_1025"/>
<evidence type="ECO:0000313" key="2">
    <source>
        <dbReference type="EMBL" id="CAA7600372.1"/>
    </source>
</evidence>
<dbReference type="Proteomes" id="UP000836597">
    <property type="component" value="Chromosome"/>
</dbReference>
<gene>
    <name evidence="2" type="ORF">DEACI_1025</name>
    <name evidence="3" type="ORF">DEACI_2362</name>
</gene>
<evidence type="ECO:0000256" key="1">
    <source>
        <dbReference type="SAM" id="MobiDB-lite"/>
    </source>
</evidence>
<dbReference type="EMBL" id="LR746496">
    <property type="protein sequence ID" value="CAA7600372.1"/>
    <property type="molecule type" value="Genomic_DNA"/>
</dbReference>
<feature type="region of interest" description="Disordered" evidence="1">
    <location>
        <begin position="1"/>
        <end position="95"/>
    </location>
</feature>
<dbReference type="EMBL" id="CDGJ01000068">
    <property type="protein sequence ID" value="CEJ07894.1"/>
    <property type="molecule type" value="Genomic_DNA"/>
</dbReference>
<keyword evidence="4" id="KW-1185">Reference proteome</keyword>
<sequence>MAASAEEGEKEGGEEGDGEEEEGDGEEEEGDGEEEEGDGEEEEGDGEEEEGDGEEEEGDGEEEDGDGEEEDGDGEEEDGDGEEEDGDEEEGGALGGLAVLSFGAWLGTLRFGFLPCGQITGKLFGLARAWGKEATPKLFWYKISSSR</sequence>
<reference evidence="3" key="1">
    <citation type="submission" date="2014-11" db="EMBL/GenBank/DDBJ databases">
        <authorList>
            <person name="Hornung B.V."/>
        </authorList>
    </citation>
    <scope>NUCLEOTIDE SEQUENCE</scope>
    <source>
        <strain evidence="3">INE</strain>
    </source>
</reference>
<dbReference type="AlphaFoldDB" id="A0A8S0WER2"/>
<reference evidence="2" key="2">
    <citation type="submission" date="2020-01" db="EMBL/GenBank/DDBJ databases">
        <authorList>
            <person name="Hornung B."/>
        </authorList>
    </citation>
    <scope>NUCLEOTIDE SEQUENCE</scope>
    <source>
        <strain evidence="2">PacBioINE</strain>
    </source>
</reference>
<dbReference type="Proteomes" id="UP001071230">
    <property type="component" value="Unassembled WGS sequence"/>
</dbReference>
<accession>A0A8S0WER2</accession>
<evidence type="ECO:0000313" key="3">
    <source>
        <dbReference type="EMBL" id="CEJ07894.1"/>
    </source>
</evidence>
<organism evidence="2">
    <name type="scientific">Acididesulfobacillus acetoxydans</name>
    <dbReference type="NCBI Taxonomy" id="1561005"/>
    <lineage>
        <taxon>Bacteria</taxon>
        <taxon>Bacillati</taxon>
        <taxon>Bacillota</taxon>
        <taxon>Clostridia</taxon>
        <taxon>Eubacteriales</taxon>
        <taxon>Peptococcaceae</taxon>
        <taxon>Acididesulfobacillus</taxon>
    </lineage>
</organism>